<dbReference type="PANTHER" id="PTHR38459:SF1">
    <property type="entry name" value="PROPHAGE BACTOPRENOL-LINKED GLUCOSE TRANSLOCASE HOMOLOG"/>
    <property type="match status" value="1"/>
</dbReference>
<proteinExistence type="inferred from homology"/>
<organism evidence="8 9">
    <name type="scientific">Bariatricus massiliensis</name>
    <dbReference type="NCBI Taxonomy" id="1745713"/>
    <lineage>
        <taxon>Bacteria</taxon>
        <taxon>Bacillati</taxon>
        <taxon>Bacillota</taxon>
        <taxon>Clostridia</taxon>
        <taxon>Lachnospirales</taxon>
        <taxon>Lachnospiraceae</taxon>
        <taxon>Bariatricus</taxon>
    </lineage>
</organism>
<keyword evidence="4 6" id="KW-1133">Transmembrane helix</keyword>
<name>A0ABS8DIS2_9FIRM</name>
<evidence type="ECO:0000313" key="8">
    <source>
        <dbReference type="EMBL" id="MCB7388338.1"/>
    </source>
</evidence>
<dbReference type="Pfam" id="PF04138">
    <property type="entry name" value="GtrA_DPMS_TM"/>
    <property type="match status" value="1"/>
</dbReference>
<evidence type="ECO:0000256" key="6">
    <source>
        <dbReference type="SAM" id="Phobius"/>
    </source>
</evidence>
<dbReference type="EMBL" id="JAJCIS010000010">
    <property type="protein sequence ID" value="MCB7388338.1"/>
    <property type="molecule type" value="Genomic_DNA"/>
</dbReference>
<dbReference type="Proteomes" id="UP001299546">
    <property type="component" value="Unassembled WGS sequence"/>
</dbReference>
<feature type="transmembrane region" description="Helical" evidence="6">
    <location>
        <begin position="41"/>
        <end position="63"/>
    </location>
</feature>
<feature type="domain" description="GtrA/DPMS transmembrane" evidence="7">
    <location>
        <begin position="12"/>
        <end position="126"/>
    </location>
</feature>
<keyword evidence="3 6" id="KW-0812">Transmembrane</keyword>
<evidence type="ECO:0000256" key="1">
    <source>
        <dbReference type="ARBA" id="ARBA00004141"/>
    </source>
</evidence>
<evidence type="ECO:0000256" key="2">
    <source>
        <dbReference type="ARBA" id="ARBA00009399"/>
    </source>
</evidence>
<dbReference type="InterPro" id="IPR007267">
    <property type="entry name" value="GtrA_DPMS_TM"/>
</dbReference>
<gene>
    <name evidence="8" type="ORF">LIZ65_13705</name>
</gene>
<feature type="transmembrane region" description="Helical" evidence="6">
    <location>
        <begin position="12"/>
        <end position="35"/>
    </location>
</feature>
<comment type="similarity">
    <text evidence="2">Belongs to the GtrA family.</text>
</comment>
<evidence type="ECO:0000256" key="5">
    <source>
        <dbReference type="ARBA" id="ARBA00023136"/>
    </source>
</evidence>
<protein>
    <submittedName>
        <fullName evidence="8">GtrA family protein</fullName>
    </submittedName>
</protein>
<accession>A0ABS8DIS2</accession>
<dbReference type="RefSeq" id="WP_066731382.1">
    <property type="nucleotide sequence ID" value="NZ_JAJCIQ010000010.1"/>
</dbReference>
<comment type="caution">
    <text evidence="8">The sequence shown here is derived from an EMBL/GenBank/DDBJ whole genome shotgun (WGS) entry which is preliminary data.</text>
</comment>
<keyword evidence="9" id="KW-1185">Reference proteome</keyword>
<reference evidence="8 9" key="1">
    <citation type="submission" date="2021-10" db="EMBL/GenBank/DDBJ databases">
        <title>Collection of gut derived symbiotic bacterial strains cultured from healthy donors.</title>
        <authorList>
            <person name="Lin H."/>
            <person name="Littmann E."/>
            <person name="Kohout C."/>
            <person name="Pamer E.G."/>
        </authorList>
    </citation>
    <scope>NUCLEOTIDE SEQUENCE [LARGE SCALE GENOMIC DNA]</scope>
    <source>
        <strain evidence="8 9">DFI.1.165</strain>
    </source>
</reference>
<keyword evidence="5 6" id="KW-0472">Membrane</keyword>
<evidence type="ECO:0000256" key="3">
    <source>
        <dbReference type="ARBA" id="ARBA00022692"/>
    </source>
</evidence>
<evidence type="ECO:0000256" key="4">
    <source>
        <dbReference type="ARBA" id="ARBA00022989"/>
    </source>
</evidence>
<evidence type="ECO:0000313" key="9">
    <source>
        <dbReference type="Proteomes" id="UP001299546"/>
    </source>
</evidence>
<dbReference type="InterPro" id="IPR051401">
    <property type="entry name" value="GtrA_CellWall_Glycosyl"/>
</dbReference>
<sequence>MNDNNLGKQILKFTVVGGSAFVIDYLLLFLCTEFIGMPYYISNIISFSVSVIFNYILSVKWVFDVEDKRNKSAEFVVFIILSVIGLGINQVVMWAAVEYIKIYYMLAKIGATAIVMVYNFISRKMVLEK</sequence>
<feature type="transmembrane region" description="Helical" evidence="6">
    <location>
        <begin position="75"/>
        <end position="96"/>
    </location>
</feature>
<comment type="subcellular location">
    <subcellularLocation>
        <location evidence="1">Membrane</location>
        <topology evidence="1">Multi-pass membrane protein</topology>
    </subcellularLocation>
</comment>
<feature type="transmembrane region" description="Helical" evidence="6">
    <location>
        <begin position="102"/>
        <end position="121"/>
    </location>
</feature>
<dbReference type="PANTHER" id="PTHR38459">
    <property type="entry name" value="PROPHAGE BACTOPRENOL-LINKED GLUCOSE TRANSLOCASE HOMOLOG"/>
    <property type="match status" value="1"/>
</dbReference>
<evidence type="ECO:0000259" key="7">
    <source>
        <dbReference type="Pfam" id="PF04138"/>
    </source>
</evidence>